<comment type="caution">
    <text evidence="2">The sequence shown here is derived from an EMBL/GenBank/DDBJ whole genome shotgun (WGS) entry which is preliminary data.</text>
</comment>
<proteinExistence type="predicted"/>
<organism evidence="2 3">
    <name type="scientific">Thraustotheca clavata</name>
    <dbReference type="NCBI Taxonomy" id="74557"/>
    <lineage>
        <taxon>Eukaryota</taxon>
        <taxon>Sar</taxon>
        <taxon>Stramenopiles</taxon>
        <taxon>Oomycota</taxon>
        <taxon>Saprolegniomycetes</taxon>
        <taxon>Saprolegniales</taxon>
        <taxon>Achlyaceae</taxon>
        <taxon>Thraustotheca</taxon>
    </lineage>
</organism>
<dbReference type="EMBL" id="JNBS01002412">
    <property type="protein sequence ID" value="OQR91528.1"/>
    <property type="molecule type" value="Genomic_DNA"/>
</dbReference>
<dbReference type="OrthoDB" id="671439at2759"/>
<dbReference type="PANTHER" id="PTHR14209:SF19">
    <property type="entry name" value="ISOAMYL ACETATE-HYDROLYZING ESTERASE 1 HOMOLOG"/>
    <property type="match status" value="1"/>
</dbReference>
<reference evidence="2 3" key="1">
    <citation type="journal article" date="2014" name="Genome Biol. Evol.">
        <title>The secreted proteins of Achlya hypogyna and Thraustotheca clavata identify the ancestral oomycete secretome and reveal gene acquisitions by horizontal gene transfer.</title>
        <authorList>
            <person name="Misner I."/>
            <person name="Blouin N."/>
            <person name="Leonard G."/>
            <person name="Richards T.A."/>
            <person name="Lane C.E."/>
        </authorList>
    </citation>
    <scope>NUCLEOTIDE SEQUENCE [LARGE SCALE GENOMIC DNA]</scope>
    <source>
        <strain evidence="2 3">ATCC 34112</strain>
    </source>
</reference>
<protein>
    <submittedName>
        <fullName evidence="2">Isoamyl acetate-hydrolyzing esterase 1</fullName>
    </submittedName>
</protein>
<dbReference type="Gene3D" id="3.40.50.1110">
    <property type="entry name" value="SGNH hydrolase"/>
    <property type="match status" value="1"/>
</dbReference>
<dbReference type="SUPFAM" id="SSF52266">
    <property type="entry name" value="SGNH hydrolase"/>
    <property type="match status" value="1"/>
</dbReference>
<evidence type="ECO:0000313" key="3">
    <source>
        <dbReference type="Proteomes" id="UP000243217"/>
    </source>
</evidence>
<dbReference type="InterPro" id="IPR013830">
    <property type="entry name" value="SGNH_hydro"/>
</dbReference>
<dbReference type="CDD" id="cd01838">
    <property type="entry name" value="Isoamyl_acetate_hydrolase_like"/>
    <property type="match status" value="1"/>
</dbReference>
<name>A0A1V9Z0J5_9STRA</name>
<accession>A0A1V9Z0J5</accession>
<gene>
    <name evidence="2" type="ORF">THRCLA_08958</name>
</gene>
<dbReference type="InterPro" id="IPR036514">
    <property type="entry name" value="SGNH_hydro_sf"/>
</dbReference>
<feature type="domain" description="SGNH hydrolase-type esterase" evidence="1">
    <location>
        <begin position="33"/>
        <end position="205"/>
    </location>
</feature>
<dbReference type="PANTHER" id="PTHR14209">
    <property type="entry name" value="ISOAMYL ACETATE-HYDROLYZING ESTERASE 1"/>
    <property type="match status" value="1"/>
</dbReference>
<dbReference type="InterPro" id="IPR045136">
    <property type="entry name" value="Iah1-like"/>
</dbReference>
<sequence>MEDGEIVIAGALVYLLVFLIMKSSEGPSVILMIGDSITQQAANPAVLGFQAQLSQDYIRRVDVINRGMSGWTTKNWISKLPKLVKEWKYSPVLLVMIYLGTNDAALSNNTQYVPLQDYAGNLQSMVQTLKSSFLETNFIFITPAAVNDEAPQWIGYRKNARTKLYVDQCKSLAAQLHIPVIDLWTPTQGKQKEFLIDGLHLSTPGNVFVYQQIVAAIKSNYPTLTNDSLPLNFNL</sequence>
<dbReference type="AlphaFoldDB" id="A0A1V9Z0J5"/>
<dbReference type="Proteomes" id="UP000243217">
    <property type="component" value="Unassembled WGS sequence"/>
</dbReference>
<evidence type="ECO:0000313" key="2">
    <source>
        <dbReference type="EMBL" id="OQR91528.1"/>
    </source>
</evidence>
<dbReference type="STRING" id="74557.A0A1V9Z0J5"/>
<dbReference type="Pfam" id="PF13472">
    <property type="entry name" value="Lipase_GDSL_2"/>
    <property type="match status" value="1"/>
</dbReference>
<keyword evidence="3" id="KW-1185">Reference proteome</keyword>
<evidence type="ECO:0000259" key="1">
    <source>
        <dbReference type="Pfam" id="PF13472"/>
    </source>
</evidence>